<evidence type="ECO:0008006" key="2">
    <source>
        <dbReference type="Google" id="ProtNLM"/>
    </source>
</evidence>
<name>A0A644TU89_9ZZZZ</name>
<reference evidence="1" key="1">
    <citation type="submission" date="2019-08" db="EMBL/GenBank/DDBJ databases">
        <authorList>
            <person name="Kucharzyk K."/>
            <person name="Murdoch R.W."/>
            <person name="Higgins S."/>
            <person name="Loffler F."/>
        </authorList>
    </citation>
    <scope>NUCLEOTIDE SEQUENCE</scope>
</reference>
<dbReference type="Gene3D" id="2.40.128.510">
    <property type="entry name" value="Protein of unknown function DUF4738"/>
    <property type="match status" value="1"/>
</dbReference>
<dbReference type="AlphaFoldDB" id="A0A644TU89"/>
<organism evidence="1">
    <name type="scientific">bioreactor metagenome</name>
    <dbReference type="NCBI Taxonomy" id="1076179"/>
    <lineage>
        <taxon>unclassified sequences</taxon>
        <taxon>metagenomes</taxon>
        <taxon>ecological metagenomes</taxon>
    </lineage>
</organism>
<dbReference type="EMBL" id="VSSQ01000050">
    <property type="protein sequence ID" value="MPL70037.1"/>
    <property type="molecule type" value="Genomic_DNA"/>
</dbReference>
<dbReference type="Pfam" id="PF15889">
    <property type="entry name" value="DUF4738"/>
    <property type="match status" value="1"/>
</dbReference>
<protein>
    <recommendedName>
        <fullName evidence="2">DUF4738 domain-containing protein</fullName>
    </recommendedName>
</protein>
<comment type="caution">
    <text evidence="1">The sequence shown here is derived from an EMBL/GenBank/DDBJ whole genome shotgun (WGS) entry which is preliminary data.</text>
</comment>
<dbReference type="InterPro" id="IPR031762">
    <property type="entry name" value="DUF4738"/>
</dbReference>
<proteinExistence type="predicted"/>
<sequence length="162" mass="19361">MKRISMILLILFVFKSTFADNPKQRIISLKTVTFDTIINDYNINYSITDNKDKIKTFFKNSDTTFYYDRTLILNLKYKNRDILHNKEFNKINFDSYFPHNDDDINMYCIQSLGIDKINKDYISFIVTLCIPDTDIYYDFPLIVYNDSSIVIKEVLEDEYNDE</sequence>
<accession>A0A644TU89</accession>
<gene>
    <name evidence="1" type="ORF">SDC9_15788</name>
</gene>
<evidence type="ECO:0000313" key="1">
    <source>
        <dbReference type="EMBL" id="MPL70037.1"/>
    </source>
</evidence>